<feature type="region of interest" description="Disordered" evidence="3">
    <location>
        <begin position="1"/>
        <end position="77"/>
    </location>
</feature>
<keyword evidence="2" id="KW-0597">Phosphoprotein</keyword>
<dbReference type="SUPFAM" id="SSF52172">
    <property type="entry name" value="CheY-like"/>
    <property type="match status" value="1"/>
</dbReference>
<dbReference type="GO" id="GO:0000160">
    <property type="term" value="P:phosphorelay signal transduction system"/>
    <property type="evidence" value="ECO:0007669"/>
    <property type="project" value="InterPro"/>
</dbReference>
<dbReference type="InterPro" id="IPR036388">
    <property type="entry name" value="WH-like_DNA-bd_sf"/>
</dbReference>
<dbReference type="InterPro" id="IPR011006">
    <property type="entry name" value="CheY-like_superfamily"/>
</dbReference>
<dbReference type="InterPro" id="IPR000792">
    <property type="entry name" value="Tscrpt_reg_LuxR_C"/>
</dbReference>
<keyword evidence="6" id="KW-1185">Reference proteome</keyword>
<dbReference type="InterPro" id="IPR039420">
    <property type="entry name" value="WalR-like"/>
</dbReference>
<dbReference type="SMART" id="SM00448">
    <property type="entry name" value="REC"/>
    <property type="match status" value="1"/>
</dbReference>
<dbReference type="PANTHER" id="PTHR43214">
    <property type="entry name" value="TWO-COMPONENT RESPONSE REGULATOR"/>
    <property type="match status" value="1"/>
</dbReference>
<evidence type="ECO:0000256" key="3">
    <source>
        <dbReference type="SAM" id="MobiDB-lite"/>
    </source>
</evidence>
<dbReference type="Gene3D" id="3.40.50.2300">
    <property type="match status" value="1"/>
</dbReference>
<proteinExistence type="predicted"/>
<comment type="caution">
    <text evidence="5">The sequence shown here is derived from an EMBL/GenBank/DDBJ whole genome shotgun (WGS) entry which is preliminary data.</text>
</comment>
<dbReference type="Pfam" id="PF00072">
    <property type="entry name" value="Response_reg"/>
    <property type="match status" value="1"/>
</dbReference>
<evidence type="ECO:0000256" key="1">
    <source>
        <dbReference type="ARBA" id="ARBA00023125"/>
    </source>
</evidence>
<organism evidence="5 6">
    <name type="scientific">Lentzea alba</name>
    <dbReference type="NCBI Taxonomy" id="2714351"/>
    <lineage>
        <taxon>Bacteria</taxon>
        <taxon>Bacillati</taxon>
        <taxon>Actinomycetota</taxon>
        <taxon>Actinomycetes</taxon>
        <taxon>Pseudonocardiales</taxon>
        <taxon>Pseudonocardiaceae</taxon>
        <taxon>Lentzea</taxon>
    </lineage>
</organism>
<dbReference type="AlphaFoldDB" id="A0A7C9RS80"/>
<dbReference type="Gene3D" id="1.10.10.10">
    <property type="entry name" value="Winged helix-like DNA-binding domain superfamily/Winged helix DNA-binding domain"/>
    <property type="match status" value="1"/>
</dbReference>
<feature type="domain" description="Response regulatory" evidence="4">
    <location>
        <begin position="129"/>
        <end position="244"/>
    </location>
</feature>
<dbReference type="SUPFAM" id="SSF46894">
    <property type="entry name" value="C-terminal effector domain of the bipartite response regulators"/>
    <property type="match status" value="1"/>
</dbReference>
<dbReference type="InterPro" id="IPR016032">
    <property type="entry name" value="Sig_transdc_resp-reg_C-effctor"/>
</dbReference>
<dbReference type="GO" id="GO:0006355">
    <property type="term" value="P:regulation of DNA-templated transcription"/>
    <property type="evidence" value="ECO:0007669"/>
    <property type="project" value="InterPro"/>
</dbReference>
<dbReference type="EMBL" id="JAAMPJ010000005">
    <property type="protein sequence ID" value="NGY61569.1"/>
    <property type="molecule type" value="Genomic_DNA"/>
</dbReference>
<dbReference type="PROSITE" id="PS50110">
    <property type="entry name" value="RESPONSE_REGULATORY"/>
    <property type="match status" value="1"/>
</dbReference>
<evidence type="ECO:0000259" key="4">
    <source>
        <dbReference type="PROSITE" id="PS50110"/>
    </source>
</evidence>
<reference evidence="5 6" key="1">
    <citation type="submission" date="2020-03" db="EMBL/GenBank/DDBJ databases">
        <title>Isolation and identification of active actinomycetes.</title>
        <authorList>
            <person name="Sun X."/>
        </authorList>
    </citation>
    <scope>NUCLEOTIDE SEQUENCE [LARGE SCALE GENOMIC DNA]</scope>
    <source>
        <strain evidence="5 6">NEAU-D13</strain>
    </source>
</reference>
<keyword evidence="1" id="KW-0238">DNA-binding</keyword>
<dbReference type="PANTHER" id="PTHR43214:SF43">
    <property type="entry name" value="TWO-COMPONENT RESPONSE REGULATOR"/>
    <property type="match status" value="1"/>
</dbReference>
<evidence type="ECO:0000313" key="6">
    <source>
        <dbReference type="Proteomes" id="UP000481360"/>
    </source>
</evidence>
<evidence type="ECO:0000313" key="5">
    <source>
        <dbReference type="EMBL" id="NGY61569.1"/>
    </source>
</evidence>
<gene>
    <name evidence="5" type="ORF">G7043_21815</name>
</gene>
<accession>A0A7C9RS80</accession>
<dbReference type="InterPro" id="IPR001789">
    <property type="entry name" value="Sig_transdc_resp-reg_receiver"/>
</dbReference>
<name>A0A7C9RS80_9PSEU</name>
<evidence type="ECO:0000256" key="2">
    <source>
        <dbReference type="PROSITE-ProRule" id="PRU00169"/>
    </source>
</evidence>
<feature type="modified residue" description="4-aspartylphosphate" evidence="2">
    <location>
        <position position="180"/>
    </location>
</feature>
<protein>
    <submittedName>
        <fullName evidence="5">Response regulator transcription factor</fullName>
    </submittedName>
</protein>
<feature type="compositionally biased region" description="Basic and acidic residues" evidence="3">
    <location>
        <begin position="11"/>
        <end position="22"/>
    </location>
</feature>
<dbReference type="SMART" id="SM00421">
    <property type="entry name" value="HTH_LUXR"/>
    <property type="match status" value="1"/>
</dbReference>
<sequence>MRHRGGPDAPAVRRDGHGREPAAARTAPLRGDRGPQGRRGRTGRAWSLADATGGRPAGPDRRRAHRTRDGGLVGAGHRGRQLRLGLGQRGRGLRRTRGAVTGDAGRADRDLRQRRNGVDGGPVAAELITAVIVDDHAAIAAGVRYWCEQADPPIRLLDAGDRLAGVWTGEGADADVVIFDLELVPGKPDFGELRRLVDSGRRVVVYSQHADNATAIKCIDLGALAYLTKREGPEHLVPAVRVAAQGRGYTAPSLSGALAADDTPDRPRLSPREAEVLRAWFASSSKELVAAKLHITAKTVDTYIARVRVKYANVGRAASTKSELITRALDDGVITLAELNETTP</sequence>
<dbReference type="GO" id="GO:0003677">
    <property type="term" value="F:DNA binding"/>
    <property type="evidence" value="ECO:0007669"/>
    <property type="project" value="UniProtKB-KW"/>
</dbReference>
<dbReference type="Proteomes" id="UP000481360">
    <property type="component" value="Unassembled WGS sequence"/>
</dbReference>
<dbReference type="Pfam" id="PF00196">
    <property type="entry name" value="GerE"/>
    <property type="match status" value="1"/>
</dbReference>